<feature type="binding site" evidence="11">
    <location>
        <position position="136"/>
    </location>
    <ligand>
        <name>Zn(2+)</name>
        <dbReference type="ChEBI" id="CHEBI:29105"/>
    </ligand>
</feature>
<evidence type="ECO:0000256" key="6">
    <source>
        <dbReference type="ARBA" id="ARBA00022833"/>
    </source>
</evidence>
<protein>
    <submittedName>
        <fullName evidence="13">Transcriptional repressor</fullName>
    </submittedName>
</protein>
<evidence type="ECO:0000256" key="12">
    <source>
        <dbReference type="PIRSR" id="PIRSR602481-2"/>
    </source>
</evidence>
<evidence type="ECO:0000256" key="9">
    <source>
        <dbReference type="ARBA" id="ARBA00023125"/>
    </source>
</evidence>
<dbReference type="PANTHER" id="PTHR33202">
    <property type="entry name" value="ZINC UPTAKE REGULATION PROTEIN"/>
    <property type="match status" value="1"/>
</dbReference>
<dbReference type="InterPro" id="IPR043135">
    <property type="entry name" value="Fur_C"/>
</dbReference>
<evidence type="ECO:0000256" key="2">
    <source>
        <dbReference type="ARBA" id="ARBA00007957"/>
    </source>
</evidence>
<keyword evidence="3" id="KW-0963">Cytoplasm</keyword>
<reference evidence="13" key="1">
    <citation type="submission" date="2020-10" db="EMBL/GenBank/DDBJ databases">
        <authorList>
            <person name="Gilroy R."/>
        </authorList>
    </citation>
    <scope>NUCLEOTIDE SEQUENCE</scope>
    <source>
        <strain evidence="13">ChiGjej1B1-24693</strain>
    </source>
</reference>
<dbReference type="CDD" id="cd07153">
    <property type="entry name" value="Fur_like"/>
    <property type="match status" value="1"/>
</dbReference>
<gene>
    <name evidence="13" type="ORF">IAA98_00480</name>
</gene>
<comment type="caution">
    <text evidence="13">The sequence shown here is derived from an EMBL/GenBank/DDBJ whole genome shotgun (WGS) entry which is preliminary data.</text>
</comment>
<dbReference type="InterPro" id="IPR002481">
    <property type="entry name" value="FUR"/>
</dbReference>
<dbReference type="AlphaFoldDB" id="A0A9D1KM91"/>
<dbReference type="Gene3D" id="1.10.10.10">
    <property type="entry name" value="Winged helix-like DNA-binding domain superfamily/Winged helix DNA-binding domain"/>
    <property type="match status" value="1"/>
</dbReference>
<comment type="subcellular location">
    <subcellularLocation>
        <location evidence="1">Cytoplasm</location>
    </subcellularLocation>
</comment>
<dbReference type="PANTHER" id="PTHR33202:SF18">
    <property type="entry name" value="TRANSCRIPTIONAL REGULATOR FURA"/>
    <property type="match status" value="1"/>
</dbReference>
<feature type="binding site" evidence="11">
    <location>
        <position position="139"/>
    </location>
    <ligand>
        <name>Zn(2+)</name>
        <dbReference type="ChEBI" id="CHEBI:29105"/>
    </ligand>
</feature>
<keyword evidence="9" id="KW-0238">DNA-binding</keyword>
<dbReference type="EMBL" id="DVLP01000018">
    <property type="protein sequence ID" value="HIT74043.1"/>
    <property type="molecule type" value="Genomic_DNA"/>
</dbReference>
<evidence type="ECO:0000313" key="13">
    <source>
        <dbReference type="EMBL" id="HIT74043.1"/>
    </source>
</evidence>
<dbReference type="Pfam" id="PF01475">
    <property type="entry name" value="FUR"/>
    <property type="match status" value="1"/>
</dbReference>
<keyword evidence="8" id="KW-0805">Transcription regulation</keyword>
<reference evidence="13" key="2">
    <citation type="journal article" date="2021" name="PeerJ">
        <title>Extensive microbial diversity within the chicken gut microbiome revealed by metagenomics and culture.</title>
        <authorList>
            <person name="Gilroy R."/>
            <person name="Ravi A."/>
            <person name="Getino M."/>
            <person name="Pursley I."/>
            <person name="Horton D.L."/>
            <person name="Alikhan N.F."/>
            <person name="Baker D."/>
            <person name="Gharbi K."/>
            <person name="Hall N."/>
            <person name="Watson M."/>
            <person name="Adriaenssens E.M."/>
            <person name="Foster-Nyarko E."/>
            <person name="Jarju S."/>
            <person name="Secka A."/>
            <person name="Antonio M."/>
            <person name="Oren A."/>
            <person name="Chaudhuri R.R."/>
            <person name="La Ragione R."/>
            <person name="Hildebrand F."/>
            <person name="Pallen M.J."/>
        </authorList>
    </citation>
    <scope>NUCLEOTIDE SEQUENCE</scope>
    <source>
        <strain evidence="13">ChiGjej1B1-24693</strain>
    </source>
</reference>
<evidence type="ECO:0000256" key="3">
    <source>
        <dbReference type="ARBA" id="ARBA00022490"/>
    </source>
</evidence>
<dbReference type="InterPro" id="IPR036388">
    <property type="entry name" value="WH-like_DNA-bd_sf"/>
</dbReference>
<dbReference type="GO" id="GO:0000976">
    <property type="term" value="F:transcription cis-regulatory region binding"/>
    <property type="evidence" value="ECO:0007669"/>
    <property type="project" value="TreeGrafter"/>
</dbReference>
<dbReference type="Gene3D" id="3.30.1490.190">
    <property type="match status" value="1"/>
</dbReference>
<feature type="binding site" evidence="11">
    <location>
        <position position="98"/>
    </location>
    <ligand>
        <name>Zn(2+)</name>
        <dbReference type="ChEBI" id="CHEBI:29105"/>
    </ligand>
</feature>
<dbReference type="GO" id="GO:0003700">
    <property type="term" value="F:DNA-binding transcription factor activity"/>
    <property type="evidence" value="ECO:0007669"/>
    <property type="project" value="InterPro"/>
</dbReference>
<dbReference type="GO" id="GO:0045892">
    <property type="term" value="P:negative regulation of DNA-templated transcription"/>
    <property type="evidence" value="ECO:0007669"/>
    <property type="project" value="TreeGrafter"/>
</dbReference>
<dbReference type="GO" id="GO:1900376">
    <property type="term" value="P:regulation of secondary metabolite biosynthetic process"/>
    <property type="evidence" value="ECO:0007669"/>
    <property type="project" value="TreeGrafter"/>
</dbReference>
<accession>A0A9D1KM91</accession>
<dbReference type="SUPFAM" id="SSF46785">
    <property type="entry name" value="Winged helix' DNA-binding domain"/>
    <property type="match status" value="1"/>
</dbReference>
<comment type="similarity">
    <text evidence="2">Belongs to the Fur family.</text>
</comment>
<name>A0A9D1KM91_9ACTN</name>
<evidence type="ECO:0000256" key="1">
    <source>
        <dbReference type="ARBA" id="ARBA00004496"/>
    </source>
</evidence>
<comment type="cofactor">
    <cofactor evidence="12">
        <name>Mn(2+)</name>
        <dbReference type="ChEBI" id="CHEBI:29035"/>
    </cofactor>
    <cofactor evidence="12">
        <name>Fe(2+)</name>
        <dbReference type="ChEBI" id="CHEBI:29033"/>
    </cofactor>
    <text evidence="12">Binds 1 Mn(2+) or Fe(2+) ion per subunit.</text>
</comment>
<feature type="binding site" evidence="11">
    <location>
        <position position="95"/>
    </location>
    <ligand>
        <name>Zn(2+)</name>
        <dbReference type="ChEBI" id="CHEBI:29105"/>
    </ligand>
</feature>
<evidence type="ECO:0000256" key="5">
    <source>
        <dbReference type="ARBA" id="ARBA00022723"/>
    </source>
</evidence>
<evidence type="ECO:0000256" key="8">
    <source>
        <dbReference type="ARBA" id="ARBA00023015"/>
    </source>
</evidence>
<dbReference type="Proteomes" id="UP000886842">
    <property type="component" value="Unassembled WGS sequence"/>
</dbReference>
<keyword evidence="10" id="KW-0804">Transcription</keyword>
<organism evidence="13 14">
    <name type="scientific">Candidatus Avipropionibacterium avicola</name>
    <dbReference type="NCBI Taxonomy" id="2840701"/>
    <lineage>
        <taxon>Bacteria</taxon>
        <taxon>Bacillati</taxon>
        <taxon>Actinomycetota</taxon>
        <taxon>Actinomycetes</taxon>
        <taxon>Propionibacteriales</taxon>
        <taxon>Propionibacteriaceae</taxon>
        <taxon>Propionibacteriaceae incertae sedis</taxon>
        <taxon>Candidatus Avipropionibacterium</taxon>
    </lineage>
</organism>
<keyword evidence="5 11" id="KW-0479">Metal-binding</keyword>
<evidence type="ECO:0000256" key="10">
    <source>
        <dbReference type="ARBA" id="ARBA00023163"/>
    </source>
</evidence>
<evidence type="ECO:0000256" key="11">
    <source>
        <dbReference type="PIRSR" id="PIRSR602481-1"/>
    </source>
</evidence>
<keyword evidence="7 12" id="KW-0408">Iron</keyword>
<evidence type="ECO:0000256" key="7">
    <source>
        <dbReference type="ARBA" id="ARBA00023004"/>
    </source>
</evidence>
<keyword evidence="6 11" id="KW-0862">Zinc</keyword>
<evidence type="ECO:0000313" key="14">
    <source>
        <dbReference type="Proteomes" id="UP000886842"/>
    </source>
</evidence>
<keyword evidence="4" id="KW-0678">Repressor</keyword>
<proteinExistence type="inferred from homology"/>
<comment type="cofactor">
    <cofactor evidence="11">
        <name>Zn(2+)</name>
        <dbReference type="ChEBI" id="CHEBI:29105"/>
    </cofactor>
    <text evidence="11">Binds 1 zinc ion per subunit.</text>
</comment>
<sequence>MRTPQQTELTDQVRRSGLRATAGRVATLDYVTAHPHSTSAEIHAGLSGRLPTMSMQSIHNAVNDMTEKGLLRKLELPGAARYETRTGDNHHHIRCIKCGRLEDVDCVVGEAPCLDLEHREAMPVVLSADVTFQAVCADCLAAEEAS</sequence>
<dbReference type="GO" id="GO:0008270">
    <property type="term" value="F:zinc ion binding"/>
    <property type="evidence" value="ECO:0007669"/>
    <property type="project" value="TreeGrafter"/>
</dbReference>
<evidence type="ECO:0000256" key="4">
    <source>
        <dbReference type="ARBA" id="ARBA00022491"/>
    </source>
</evidence>
<feature type="binding site" evidence="12">
    <location>
        <position position="110"/>
    </location>
    <ligand>
        <name>Fe cation</name>
        <dbReference type="ChEBI" id="CHEBI:24875"/>
    </ligand>
</feature>
<dbReference type="GO" id="GO:0005737">
    <property type="term" value="C:cytoplasm"/>
    <property type="evidence" value="ECO:0007669"/>
    <property type="project" value="UniProtKB-SubCell"/>
</dbReference>
<dbReference type="InterPro" id="IPR036390">
    <property type="entry name" value="WH_DNA-bd_sf"/>
</dbReference>